<dbReference type="InterPro" id="IPR013137">
    <property type="entry name" value="Znf_TFIIB"/>
</dbReference>
<evidence type="ECO:0000256" key="10">
    <source>
        <dbReference type="PROSITE-ProRule" id="PRU00469"/>
    </source>
</evidence>
<dbReference type="Proteomes" id="UP000011625">
    <property type="component" value="Unassembled WGS sequence"/>
</dbReference>
<dbReference type="GO" id="GO:0003700">
    <property type="term" value="F:DNA-binding transcription factor activity"/>
    <property type="evidence" value="ECO:0007669"/>
    <property type="project" value="UniProtKB-UniRule"/>
</dbReference>
<dbReference type="PRINTS" id="PR00685">
    <property type="entry name" value="TIFACTORIIB"/>
</dbReference>
<dbReference type="GO" id="GO:0008270">
    <property type="term" value="F:zinc ion binding"/>
    <property type="evidence" value="ECO:0007669"/>
    <property type="project" value="UniProtKB-UniRule"/>
</dbReference>
<feature type="region of interest" description="Disordered" evidence="11">
    <location>
        <begin position="1"/>
        <end position="68"/>
    </location>
</feature>
<keyword evidence="8 9" id="KW-0804">Transcription</keyword>
<feature type="binding site" evidence="9">
    <location>
        <position position="75"/>
    </location>
    <ligand>
        <name>Zn(2+)</name>
        <dbReference type="ChEBI" id="CHEBI:29105"/>
    </ligand>
</feature>
<dbReference type="EMBL" id="AOME01000050">
    <property type="protein sequence ID" value="EMA53623.1"/>
    <property type="molecule type" value="Genomic_DNA"/>
</dbReference>
<dbReference type="GO" id="GO:0070897">
    <property type="term" value="P:transcription preinitiation complex assembly"/>
    <property type="evidence" value="ECO:0007669"/>
    <property type="project" value="InterPro"/>
</dbReference>
<dbReference type="SUPFAM" id="SSF47954">
    <property type="entry name" value="Cyclin-like"/>
    <property type="match status" value="2"/>
</dbReference>
<dbReference type="SMART" id="SM00385">
    <property type="entry name" value="CYCLIN"/>
    <property type="match status" value="2"/>
</dbReference>
<dbReference type="InterPro" id="IPR000812">
    <property type="entry name" value="TFIIB"/>
</dbReference>
<dbReference type="Pfam" id="PF00382">
    <property type="entry name" value="TFIIB"/>
    <property type="match status" value="2"/>
</dbReference>
<feature type="compositionally biased region" description="Basic and acidic residues" evidence="11">
    <location>
        <begin position="1"/>
        <end position="10"/>
    </location>
</feature>
<keyword evidence="4 9" id="KW-0677">Repeat</keyword>
<organism evidence="13 14">
    <name type="scientific">Halococcus salifodinae DSM 8989</name>
    <dbReference type="NCBI Taxonomy" id="1227456"/>
    <lineage>
        <taxon>Archaea</taxon>
        <taxon>Methanobacteriati</taxon>
        <taxon>Methanobacteriota</taxon>
        <taxon>Stenosarchaea group</taxon>
        <taxon>Halobacteria</taxon>
        <taxon>Halobacteriales</taxon>
        <taxon>Halococcaceae</taxon>
        <taxon>Halococcus</taxon>
    </lineage>
</organism>
<feature type="binding site" evidence="9">
    <location>
        <position position="54"/>
    </location>
    <ligand>
        <name>Zn(2+)</name>
        <dbReference type="ChEBI" id="CHEBI:29105"/>
    </ligand>
</feature>
<feature type="compositionally biased region" description="Basic and acidic residues" evidence="11">
    <location>
        <begin position="27"/>
        <end position="50"/>
    </location>
</feature>
<feature type="region of interest" description="Disordered" evidence="11">
    <location>
        <begin position="91"/>
        <end position="158"/>
    </location>
</feature>
<dbReference type="STRING" id="1227456.C450_06927"/>
<proteinExistence type="inferred from homology"/>
<protein>
    <recommendedName>
        <fullName evidence="2 9">Transcription initiation factor IIB</fullName>
        <shortName evidence="9">TFIIB</shortName>
    </recommendedName>
</protein>
<dbReference type="FunFam" id="1.10.472.170:FF:000001">
    <property type="entry name" value="Transcription initiation factor IIB"/>
    <property type="match status" value="1"/>
</dbReference>
<feature type="compositionally biased region" description="Basic and acidic residues" evidence="11">
    <location>
        <begin position="94"/>
        <end position="103"/>
    </location>
</feature>
<keyword evidence="14" id="KW-1185">Reference proteome</keyword>
<comment type="function">
    <text evidence="9">Stabilizes TBP binding to an archaeal box-A promoter. Also responsible for recruiting RNA polymerase II to the pre-initiation complex (DNA-TBP-TFIIB).</text>
</comment>
<accession>M0N7T9</accession>
<dbReference type="RefSeq" id="WP_005041823.1">
    <property type="nucleotide sequence ID" value="NZ_AOME01000050.1"/>
</dbReference>
<dbReference type="GO" id="GO:0017025">
    <property type="term" value="F:TBP-class protein binding"/>
    <property type="evidence" value="ECO:0007669"/>
    <property type="project" value="InterPro"/>
</dbReference>
<dbReference type="InterPro" id="IPR023486">
    <property type="entry name" value="TFIIB_CS"/>
</dbReference>
<dbReference type="AlphaFoldDB" id="M0N7T9"/>
<dbReference type="Gene3D" id="1.10.472.10">
    <property type="entry name" value="Cyclin-like"/>
    <property type="match status" value="1"/>
</dbReference>
<keyword evidence="6 9" id="KW-0862">Zinc</keyword>
<dbReference type="SUPFAM" id="SSF57783">
    <property type="entry name" value="Zinc beta-ribbon"/>
    <property type="match status" value="1"/>
</dbReference>
<evidence type="ECO:0000256" key="11">
    <source>
        <dbReference type="SAM" id="MobiDB-lite"/>
    </source>
</evidence>
<evidence type="ECO:0000256" key="5">
    <source>
        <dbReference type="ARBA" id="ARBA00022771"/>
    </source>
</evidence>
<feature type="domain" description="TFIIB-type" evidence="12">
    <location>
        <begin position="48"/>
        <end position="80"/>
    </location>
</feature>
<dbReference type="Gene3D" id="1.10.472.170">
    <property type="match status" value="1"/>
</dbReference>
<evidence type="ECO:0000256" key="2">
    <source>
        <dbReference type="ARBA" id="ARBA00013932"/>
    </source>
</evidence>
<feature type="compositionally biased region" description="Basic residues" evidence="11">
    <location>
        <begin position="136"/>
        <end position="148"/>
    </location>
</feature>
<evidence type="ECO:0000256" key="8">
    <source>
        <dbReference type="ARBA" id="ARBA00023163"/>
    </source>
</evidence>
<dbReference type="PATRIC" id="fig|1227456.3.peg.1379"/>
<evidence type="ECO:0000256" key="3">
    <source>
        <dbReference type="ARBA" id="ARBA00022723"/>
    </source>
</evidence>
<dbReference type="InterPro" id="IPR036915">
    <property type="entry name" value="Cyclin-like_sf"/>
</dbReference>
<evidence type="ECO:0000313" key="13">
    <source>
        <dbReference type="EMBL" id="EMA53623.1"/>
    </source>
</evidence>
<dbReference type="GO" id="GO:0097550">
    <property type="term" value="C:transcription preinitiation complex"/>
    <property type="evidence" value="ECO:0007669"/>
    <property type="project" value="TreeGrafter"/>
</dbReference>
<evidence type="ECO:0000259" key="12">
    <source>
        <dbReference type="PROSITE" id="PS51134"/>
    </source>
</evidence>
<evidence type="ECO:0000256" key="4">
    <source>
        <dbReference type="ARBA" id="ARBA00022737"/>
    </source>
</evidence>
<dbReference type="PANTHER" id="PTHR11618">
    <property type="entry name" value="TRANSCRIPTION INITIATION FACTOR IIB-RELATED"/>
    <property type="match status" value="1"/>
</dbReference>
<gene>
    <name evidence="9" type="primary">tfb</name>
    <name evidence="13" type="ORF">C450_06927</name>
</gene>
<evidence type="ECO:0000313" key="14">
    <source>
        <dbReference type="Proteomes" id="UP000011625"/>
    </source>
</evidence>
<evidence type="ECO:0000256" key="1">
    <source>
        <dbReference type="ARBA" id="ARBA00010857"/>
    </source>
</evidence>
<dbReference type="InterPro" id="IPR013763">
    <property type="entry name" value="Cyclin-like_dom"/>
</dbReference>
<feature type="compositionally biased region" description="Basic and acidic residues" evidence="11">
    <location>
        <begin position="112"/>
        <end position="128"/>
    </location>
</feature>
<dbReference type="InterPro" id="IPR023484">
    <property type="entry name" value="TFIIB_arc"/>
</dbReference>
<dbReference type="InterPro" id="IPR013150">
    <property type="entry name" value="TFIIB_cyclin"/>
</dbReference>
<dbReference type="PROSITE" id="PS51134">
    <property type="entry name" value="ZF_TFIIB"/>
    <property type="match status" value="1"/>
</dbReference>
<evidence type="ECO:0000256" key="6">
    <source>
        <dbReference type="ARBA" id="ARBA00022833"/>
    </source>
</evidence>
<dbReference type="Pfam" id="PF08271">
    <property type="entry name" value="Zn_Ribbon_TF"/>
    <property type="match status" value="1"/>
</dbReference>
<evidence type="ECO:0000256" key="9">
    <source>
        <dbReference type="HAMAP-Rule" id="MF_00383"/>
    </source>
</evidence>
<dbReference type="CDD" id="cd20550">
    <property type="entry name" value="CYCLIN_TFIIB_archaea_like_rpt2"/>
    <property type="match status" value="1"/>
</dbReference>
<dbReference type="HAMAP" id="MF_00383">
    <property type="entry name" value="TF2B_arch"/>
    <property type="match status" value="1"/>
</dbReference>
<feature type="binding site" evidence="9">
    <location>
        <position position="57"/>
    </location>
    <ligand>
        <name>Zn(2+)</name>
        <dbReference type="ChEBI" id="CHEBI:29105"/>
    </ligand>
</feature>
<reference evidence="13 14" key="1">
    <citation type="journal article" date="2014" name="PLoS Genet.">
        <title>Phylogenetically driven sequencing of extremely halophilic archaea reveals strategies for static and dynamic osmo-response.</title>
        <authorList>
            <person name="Becker E.A."/>
            <person name="Seitzer P.M."/>
            <person name="Tritt A."/>
            <person name="Larsen D."/>
            <person name="Krusor M."/>
            <person name="Yao A.I."/>
            <person name="Wu D."/>
            <person name="Madern D."/>
            <person name="Eisen J.A."/>
            <person name="Darling A.E."/>
            <person name="Facciotti M.T."/>
        </authorList>
    </citation>
    <scope>NUCLEOTIDE SEQUENCE [LARGE SCALE GENOMIC DNA]</scope>
    <source>
        <strain evidence="13 14">DSM 8989</strain>
    </source>
</reference>
<feature type="compositionally biased region" description="Polar residues" evidence="11">
    <location>
        <begin position="11"/>
        <end position="26"/>
    </location>
</feature>
<keyword evidence="5 10" id="KW-0863">Zinc-finger</keyword>
<dbReference type="PANTHER" id="PTHR11618:SF13">
    <property type="entry name" value="TRANSCRIPTION INITIATION FACTOR IIB"/>
    <property type="match status" value="1"/>
</dbReference>
<feature type="repeat" description="2" evidence="9">
    <location>
        <begin position="260"/>
        <end position="341"/>
    </location>
</feature>
<feature type="repeat" description="1" evidence="9">
    <location>
        <begin position="166"/>
        <end position="249"/>
    </location>
</feature>
<dbReference type="OrthoDB" id="7429at2157"/>
<sequence>MTPDESERSDQPAQSDQSNGCEQPTASERDRVRDRDREYRAESETGREPDYDTCPECGGRLEHDPEHGERACTECGLVVDEDEIDLGAEWTAHSAEEQQERSRVGSPVTPTMHDKGLSTEIDWRDQDARGNPLSTRQRRKMQRLRTWHSRSQTDGTQERNLRHGLGEIDRMASALGLPASIRETASVIYRRVIDENLLIGRSVESVSAAALYAATRQSTSARSLDGIVTVARMDKQSIGRTYRYISRELGLEIEPPDPTDHLPRLCSVLDLSTEIEQQSRELLEIAIAAEAISGKNPVGLAAAAVYAGSLLCKEKVTQSSISEVASVSKVTIRNRYQELLDLHEQTQLRER</sequence>
<evidence type="ECO:0000256" key="7">
    <source>
        <dbReference type="ARBA" id="ARBA00023015"/>
    </source>
</evidence>
<comment type="similarity">
    <text evidence="1 9">Belongs to the TFIIB family.</text>
</comment>
<name>M0N7T9_9EURY</name>
<keyword evidence="7 9" id="KW-0805">Transcription regulation</keyword>
<comment type="caution">
    <text evidence="13">The sequence shown here is derived from an EMBL/GenBank/DDBJ whole genome shotgun (WGS) entry which is preliminary data.</text>
</comment>
<dbReference type="PROSITE" id="PS00782">
    <property type="entry name" value="TFIIB"/>
    <property type="match status" value="1"/>
</dbReference>
<feature type="compositionally biased region" description="Basic and acidic residues" evidence="11">
    <location>
        <begin position="59"/>
        <end position="68"/>
    </location>
</feature>
<keyword evidence="3 9" id="KW-0479">Metal-binding</keyword>
<feature type="binding site" evidence="9">
    <location>
        <position position="72"/>
    </location>
    <ligand>
        <name>Zn(2+)</name>
        <dbReference type="ChEBI" id="CHEBI:29105"/>
    </ligand>
</feature>